<keyword evidence="2" id="KW-0472">Membrane</keyword>
<organism evidence="3 4">
    <name type="scientific">Striga hermonthica</name>
    <name type="common">Purple witchweed</name>
    <name type="synonym">Buchnera hermonthica</name>
    <dbReference type="NCBI Taxonomy" id="68872"/>
    <lineage>
        <taxon>Eukaryota</taxon>
        <taxon>Viridiplantae</taxon>
        <taxon>Streptophyta</taxon>
        <taxon>Embryophyta</taxon>
        <taxon>Tracheophyta</taxon>
        <taxon>Spermatophyta</taxon>
        <taxon>Magnoliopsida</taxon>
        <taxon>eudicotyledons</taxon>
        <taxon>Gunneridae</taxon>
        <taxon>Pentapetalae</taxon>
        <taxon>asterids</taxon>
        <taxon>lamiids</taxon>
        <taxon>Lamiales</taxon>
        <taxon>Orobanchaceae</taxon>
        <taxon>Buchnereae</taxon>
        <taxon>Striga</taxon>
    </lineage>
</organism>
<reference evidence="3" key="1">
    <citation type="submission" date="2019-12" db="EMBL/GenBank/DDBJ databases">
        <authorList>
            <person name="Scholes J."/>
        </authorList>
    </citation>
    <scope>NUCLEOTIDE SEQUENCE</scope>
</reference>
<sequence length="156" mass="18094">MPFSVVVVMVRYIYESGSPDMTPVANTVADYVDTIAHRHSFWSRSIGGLTEFILTILVWSIVQCQHIRRLQTFKRRHASQDQPQDGRNHRPTRRDPSAQKDNFGLLRGWSPWPYLAPPFKPLEGQKRPRRASLEKLPNEVSYESMLRNSKFQKSLG</sequence>
<evidence type="ECO:0000313" key="4">
    <source>
        <dbReference type="Proteomes" id="UP001153555"/>
    </source>
</evidence>
<evidence type="ECO:0000256" key="1">
    <source>
        <dbReference type="SAM" id="MobiDB-lite"/>
    </source>
</evidence>
<keyword evidence="2" id="KW-0812">Transmembrane</keyword>
<feature type="compositionally biased region" description="Basic and acidic residues" evidence="1">
    <location>
        <begin position="84"/>
        <end position="98"/>
    </location>
</feature>
<keyword evidence="2" id="KW-1133">Transmembrane helix</keyword>
<keyword evidence="4" id="KW-1185">Reference proteome</keyword>
<protein>
    <submittedName>
        <fullName evidence="3">Probable glycosyltransferase</fullName>
    </submittedName>
</protein>
<comment type="caution">
    <text evidence="3">The sequence shown here is derived from an EMBL/GenBank/DDBJ whole genome shotgun (WGS) entry which is preliminary data.</text>
</comment>
<accession>A0A9N7RLX0</accession>
<dbReference type="EMBL" id="CACSLK010030184">
    <property type="protein sequence ID" value="CAA0836972.1"/>
    <property type="molecule type" value="Genomic_DNA"/>
</dbReference>
<evidence type="ECO:0000313" key="3">
    <source>
        <dbReference type="EMBL" id="CAA0836972.1"/>
    </source>
</evidence>
<dbReference type="Proteomes" id="UP001153555">
    <property type="component" value="Unassembled WGS sequence"/>
</dbReference>
<proteinExistence type="predicted"/>
<gene>
    <name evidence="3" type="ORF">SHERM_03993</name>
</gene>
<name>A0A9N7RLX0_STRHE</name>
<feature type="transmembrane region" description="Helical" evidence="2">
    <location>
        <begin position="41"/>
        <end position="62"/>
    </location>
</feature>
<dbReference type="AlphaFoldDB" id="A0A9N7RLX0"/>
<feature type="region of interest" description="Disordered" evidence="1">
    <location>
        <begin position="73"/>
        <end position="105"/>
    </location>
</feature>
<evidence type="ECO:0000256" key="2">
    <source>
        <dbReference type="SAM" id="Phobius"/>
    </source>
</evidence>